<comment type="caution">
    <text evidence="5">The sequence shown here is derived from an EMBL/GenBank/DDBJ whole genome shotgun (WGS) entry which is preliminary data.</text>
</comment>
<feature type="domain" description="4Fe-4S ferredoxin-type" evidence="4">
    <location>
        <begin position="534"/>
        <end position="563"/>
    </location>
</feature>
<dbReference type="Proteomes" id="UP000094056">
    <property type="component" value="Unassembled WGS sequence"/>
</dbReference>
<dbReference type="PROSITE" id="PS51379">
    <property type="entry name" value="4FE4S_FER_2"/>
    <property type="match status" value="2"/>
</dbReference>
<proteinExistence type="predicted"/>
<dbReference type="PANTHER" id="PTHR42783">
    <property type="entry name" value="GLUTAMATE SYNTHASE [NADPH] SMALL CHAIN"/>
    <property type="match status" value="1"/>
</dbReference>
<accession>A0A1E3X835</accession>
<dbReference type="InterPro" id="IPR009051">
    <property type="entry name" value="Helical_ferredxn"/>
</dbReference>
<dbReference type="AlphaFoldDB" id="A0A1E3X835"/>
<dbReference type="SUPFAM" id="SSF54862">
    <property type="entry name" value="4Fe-4S ferredoxins"/>
    <property type="match status" value="1"/>
</dbReference>
<dbReference type="InterPro" id="IPR036188">
    <property type="entry name" value="FAD/NAD-bd_sf"/>
</dbReference>
<dbReference type="EMBL" id="MAYW01000096">
    <property type="protein sequence ID" value="ODS31762.1"/>
    <property type="molecule type" value="Genomic_DNA"/>
</dbReference>
<dbReference type="InterPro" id="IPR023753">
    <property type="entry name" value="FAD/NAD-binding_dom"/>
</dbReference>
<sequence>MKYNIVQADEAWFKENINCQNACPVNTPASNYIERLQEGDYDGALKLNFMANLFPHILGRVCTHPCESACRRGKIDEPIAICSLKRVAADFANEKFLKRAPILTKTGKRVAIIGAGPSGLAAGNDLALAGHSVTIFEALPMAGGMLSVGIPPYRLPWNKIESAVNWINELGINLKLNSAINGPEEFDKLANEYDAVYIAAGAHRSQGLGIPGEDLKGVLHGIVFMKDLNLGKQEKVPTKVAVVGGGFTAIDCARSSLRLGAREVSIIYRRSLKEMPAGELEVRMAEEEAIKILYLTSPVRVLGDINSNVKAIECVKNKLGEPDASGRRRPEAIPGSEFTLPVDMIITAIGQAPDAGFLTKEIGVEFTRWGTVVLDPENFMTSRKGVFAGGDFVTGPKNVIEVVSDGRKAARAIDQYLSEGKERKIEYSFMDKEPVRRKPYNYEVMPRNEQDSLAMDVRWTIDKEVEIGFSRENAFEEAERCLLCHYNIFIDEKKCVLCGGCIDICPYGCIMMISRDEIEAEGMHDETIPDDWDAVMAINEEKCIRCGLCVKRCPADAIKMRRFSYTENLVPVGS</sequence>
<organism evidence="5 6">
    <name type="scientific">Candidatus Scalindua rubra</name>
    <dbReference type="NCBI Taxonomy" id="1872076"/>
    <lineage>
        <taxon>Bacteria</taxon>
        <taxon>Pseudomonadati</taxon>
        <taxon>Planctomycetota</taxon>
        <taxon>Candidatus Brocadiia</taxon>
        <taxon>Candidatus Brocadiales</taxon>
        <taxon>Candidatus Scalinduaceae</taxon>
        <taxon>Candidatus Scalindua</taxon>
    </lineage>
</organism>
<keyword evidence="1" id="KW-0479">Metal-binding</keyword>
<dbReference type="SUPFAM" id="SSF46548">
    <property type="entry name" value="alpha-helical ferredoxin"/>
    <property type="match status" value="1"/>
</dbReference>
<dbReference type="InterPro" id="IPR028261">
    <property type="entry name" value="DPD_II"/>
</dbReference>
<dbReference type="InterPro" id="IPR017900">
    <property type="entry name" value="4Fe4S_Fe_S_CS"/>
</dbReference>
<dbReference type="SUPFAM" id="SSF51971">
    <property type="entry name" value="Nucleotide-binding domain"/>
    <property type="match status" value="2"/>
</dbReference>
<keyword evidence="2" id="KW-0408">Iron</keyword>
<protein>
    <submittedName>
        <fullName evidence="5">NAD(P) oxidoreductase</fullName>
    </submittedName>
</protein>
<evidence type="ECO:0000256" key="2">
    <source>
        <dbReference type="ARBA" id="ARBA00023004"/>
    </source>
</evidence>
<keyword evidence="3" id="KW-0411">Iron-sulfur</keyword>
<dbReference type="Pfam" id="PF12838">
    <property type="entry name" value="Fer4_7"/>
    <property type="match status" value="1"/>
</dbReference>
<dbReference type="Gene3D" id="3.50.50.60">
    <property type="entry name" value="FAD/NAD(P)-binding domain"/>
    <property type="match status" value="2"/>
</dbReference>
<gene>
    <name evidence="5" type="ORF">SCARUB_03120</name>
</gene>
<feature type="domain" description="4Fe-4S ferredoxin-type" evidence="4">
    <location>
        <begin position="486"/>
        <end position="515"/>
    </location>
</feature>
<evidence type="ECO:0000256" key="1">
    <source>
        <dbReference type="ARBA" id="ARBA00022723"/>
    </source>
</evidence>
<dbReference type="Pfam" id="PF14691">
    <property type="entry name" value="Fer4_20"/>
    <property type="match status" value="1"/>
</dbReference>
<reference evidence="5 6" key="1">
    <citation type="submission" date="2016-07" db="EMBL/GenBank/DDBJ databases">
        <title>Draft genome of Scalindua rubra, obtained from a brine-seawater interface in the Red Sea, sheds light on salt adaptation in anammox bacteria.</title>
        <authorList>
            <person name="Speth D.R."/>
            <person name="Lagkouvardos I."/>
            <person name="Wang Y."/>
            <person name="Qian P.-Y."/>
            <person name="Dutilh B.E."/>
            <person name="Jetten M.S."/>
        </authorList>
    </citation>
    <scope>NUCLEOTIDE SEQUENCE [LARGE SCALE GENOMIC DNA]</scope>
    <source>
        <strain evidence="5">BSI-1</strain>
    </source>
</reference>
<dbReference type="PANTHER" id="PTHR42783:SF3">
    <property type="entry name" value="GLUTAMATE SYNTHASE [NADPH] SMALL CHAIN-RELATED"/>
    <property type="match status" value="1"/>
</dbReference>
<dbReference type="PROSITE" id="PS00198">
    <property type="entry name" value="4FE4S_FER_1"/>
    <property type="match status" value="1"/>
</dbReference>
<evidence type="ECO:0000259" key="4">
    <source>
        <dbReference type="PROSITE" id="PS51379"/>
    </source>
</evidence>
<evidence type="ECO:0000256" key="3">
    <source>
        <dbReference type="ARBA" id="ARBA00023014"/>
    </source>
</evidence>
<dbReference type="InterPro" id="IPR017896">
    <property type="entry name" value="4Fe4S_Fe-S-bd"/>
</dbReference>
<dbReference type="GO" id="GO:0016491">
    <property type="term" value="F:oxidoreductase activity"/>
    <property type="evidence" value="ECO:0007669"/>
    <property type="project" value="InterPro"/>
</dbReference>
<evidence type="ECO:0000313" key="6">
    <source>
        <dbReference type="Proteomes" id="UP000094056"/>
    </source>
</evidence>
<dbReference type="PRINTS" id="PR00419">
    <property type="entry name" value="ADXRDTASE"/>
</dbReference>
<dbReference type="Pfam" id="PF07992">
    <property type="entry name" value="Pyr_redox_2"/>
    <property type="match status" value="1"/>
</dbReference>
<dbReference type="Gene3D" id="1.10.1060.10">
    <property type="entry name" value="Alpha-helical ferredoxin"/>
    <property type="match status" value="1"/>
</dbReference>
<dbReference type="GO" id="GO:0051536">
    <property type="term" value="F:iron-sulfur cluster binding"/>
    <property type="evidence" value="ECO:0007669"/>
    <property type="project" value="UniProtKB-KW"/>
</dbReference>
<evidence type="ECO:0000313" key="5">
    <source>
        <dbReference type="EMBL" id="ODS31762.1"/>
    </source>
</evidence>
<dbReference type="GO" id="GO:0046872">
    <property type="term" value="F:metal ion binding"/>
    <property type="evidence" value="ECO:0007669"/>
    <property type="project" value="UniProtKB-KW"/>
</dbReference>
<dbReference type="Gene3D" id="3.30.70.20">
    <property type="match status" value="1"/>
</dbReference>
<name>A0A1E3X835_9BACT</name>